<dbReference type="InterPro" id="IPR030673">
    <property type="entry name" value="PyroPPase_GppA_Ppx"/>
</dbReference>
<dbReference type="EC" id="3.6.1.11" evidence="4"/>
<dbReference type="PANTHER" id="PTHR30005">
    <property type="entry name" value="EXOPOLYPHOSPHATASE"/>
    <property type="match status" value="1"/>
</dbReference>
<dbReference type="AlphaFoldDB" id="A0A1W1BA61"/>
<dbReference type="Pfam" id="PF02541">
    <property type="entry name" value="Ppx-GppA"/>
    <property type="match status" value="1"/>
</dbReference>
<dbReference type="PIRSF" id="PIRSF001267">
    <property type="entry name" value="Pyrophosphatase_GppA_Ppx"/>
    <property type="match status" value="1"/>
</dbReference>
<dbReference type="Gene3D" id="3.30.420.40">
    <property type="match status" value="1"/>
</dbReference>
<sequence>MAKVTAVIDIGSNSARMVVYKKSSRFAFHMLNETKSKVRISENAYKNGGNLQEEPMQRAYEALCGFLKIAKSYKARKILCVATSALRDAPNRQIFLKRVRNGLGLNIKVIDGAKEALFGGIAAANLLPPQKNAITVDIGGGSTEFAIINGKDVHNPISLDLGAVRLKELFFDKGDIKGATAYIDKELEKLQNIDSIDTIIGIGGSFRALSLALMSMEEYPLQKLHAYEPDFKKFKKLLSSILEAKSPKELKKLSIKDERLDVIAPGALILSRIIKKLSIKRLITSGVGVREGVYLSDILRTSALRFPENFNPSVRYLLDAYIEEKKHANLLNKLAKEIFDLVHKELDIDVKYRYHTALAAKLFPVGSTIHYYSKNKHSYYIIQATLEYGFSHFDTMLIATLTRYAKRKLPSKEHYEKYKKLLPKKDTLDKLSFIVSVAIALLTHRPCKIDFSMHFSKEAVEKLKSLKEFEVLFY</sequence>
<dbReference type="EMBL" id="FPHB01000011">
    <property type="protein sequence ID" value="SFV50426.1"/>
    <property type="molecule type" value="Genomic_DNA"/>
</dbReference>
<dbReference type="SUPFAM" id="SSF53067">
    <property type="entry name" value="Actin-like ATPase domain"/>
    <property type="match status" value="2"/>
</dbReference>
<dbReference type="GO" id="GO:0004309">
    <property type="term" value="F:exopolyphosphatase activity"/>
    <property type="evidence" value="ECO:0007669"/>
    <property type="project" value="UniProtKB-EC"/>
</dbReference>
<evidence type="ECO:0000256" key="1">
    <source>
        <dbReference type="ARBA" id="ARBA00022801"/>
    </source>
</evidence>
<dbReference type="CDD" id="cd24052">
    <property type="entry name" value="ASKHA_NBD_HpPPX-GppA-like"/>
    <property type="match status" value="1"/>
</dbReference>
<evidence type="ECO:0000259" key="2">
    <source>
        <dbReference type="Pfam" id="PF02541"/>
    </source>
</evidence>
<dbReference type="Gene3D" id="1.10.3210.10">
    <property type="entry name" value="Hypothetical protein af1432"/>
    <property type="match status" value="1"/>
</dbReference>
<dbReference type="InterPro" id="IPR003695">
    <property type="entry name" value="Ppx_GppA_N"/>
</dbReference>
<accession>A0A1W1BA61</accession>
<dbReference type="InterPro" id="IPR048950">
    <property type="entry name" value="Ppx_GppA_C"/>
</dbReference>
<dbReference type="Pfam" id="PF21447">
    <property type="entry name" value="Ppx-GppA_III"/>
    <property type="match status" value="1"/>
</dbReference>
<gene>
    <name evidence="4" type="ORF">MNB_SM-7-1084</name>
</gene>
<dbReference type="InterPro" id="IPR043129">
    <property type="entry name" value="ATPase_NBD"/>
</dbReference>
<proteinExistence type="predicted"/>
<evidence type="ECO:0000259" key="3">
    <source>
        <dbReference type="Pfam" id="PF21447"/>
    </source>
</evidence>
<protein>
    <submittedName>
        <fullName evidence="4">Exopolyphosphatase</fullName>
        <ecNumber evidence="4">3.6.1.11</ecNumber>
    </submittedName>
</protein>
<dbReference type="SUPFAM" id="SSF109604">
    <property type="entry name" value="HD-domain/PDEase-like"/>
    <property type="match status" value="1"/>
</dbReference>
<feature type="domain" description="Ppx/GppA phosphatase C-terminal" evidence="3">
    <location>
        <begin position="313"/>
        <end position="447"/>
    </location>
</feature>
<organism evidence="4">
    <name type="scientific">hydrothermal vent metagenome</name>
    <dbReference type="NCBI Taxonomy" id="652676"/>
    <lineage>
        <taxon>unclassified sequences</taxon>
        <taxon>metagenomes</taxon>
        <taxon>ecological metagenomes</taxon>
    </lineage>
</organism>
<evidence type="ECO:0000313" key="4">
    <source>
        <dbReference type="EMBL" id="SFV50426.1"/>
    </source>
</evidence>
<dbReference type="Gene3D" id="3.30.420.150">
    <property type="entry name" value="Exopolyphosphatase. Domain 2"/>
    <property type="match status" value="1"/>
</dbReference>
<dbReference type="InterPro" id="IPR050273">
    <property type="entry name" value="GppA/Ppx_hydrolase"/>
</dbReference>
<dbReference type="PANTHER" id="PTHR30005:SF0">
    <property type="entry name" value="RETROGRADE REGULATION PROTEIN 2"/>
    <property type="match status" value="1"/>
</dbReference>
<keyword evidence="1 4" id="KW-0378">Hydrolase</keyword>
<name>A0A1W1BA61_9ZZZZ</name>
<feature type="domain" description="Ppx/GppA phosphatase N-terminal" evidence="2">
    <location>
        <begin position="18"/>
        <end position="300"/>
    </location>
</feature>
<reference evidence="4" key="1">
    <citation type="submission" date="2016-10" db="EMBL/GenBank/DDBJ databases">
        <authorList>
            <person name="de Groot N.N."/>
        </authorList>
    </citation>
    <scope>NUCLEOTIDE SEQUENCE</scope>
</reference>